<dbReference type="SMART" id="SM00361">
    <property type="entry name" value="RRM_1"/>
    <property type="match status" value="1"/>
</dbReference>
<feature type="region of interest" description="Disordered" evidence="1">
    <location>
        <begin position="21"/>
        <end position="45"/>
    </location>
</feature>
<name>A0ABV2AM61_9EUKA</name>
<dbReference type="InterPro" id="IPR000467">
    <property type="entry name" value="G_patch_dom"/>
</dbReference>
<sequence>MSDTKTVSALPPILKLQNVPRTTKKTKSVSFATGTKEKDAEGPNKYHITTKYRPFAVDSVNSESRFPTTQFGAVLGRPPFELYDPAAPNEYEDYCKAKKERLMLKRHANSLSRINEAEKSSAAEEKSAEGGDVFSNSFAEKMMKKMGWEEGKGLGKSQQGISSYLVPSGRFNRLSEADKRTSSCMCIVNMASRNQMDSFLKEETMMECAKFGKVVECVVYVNPDHFCSVEEEVTIYVQFQFDVDCERAVLAMDGRFFGGRKLRCYFFDLNRFLRRDFSE</sequence>
<dbReference type="CDD" id="cd12374">
    <property type="entry name" value="RRM_UHM_SPF45_PUF60"/>
    <property type="match status" value="1"/>
</dbReference>
<accession>A0ABV2AM61</accession>
<keyword evidence="4" id="KW-1185">Reference proteome</keyword>
<dbReference type="EMBL" id="JBDODL010000645">
    <property type="protein sequence ID" value="MES1920392.1"/>
    <property type="molecule type" value="Genomic_DNA"/>
</dbReference>
<dbReference type="InterPro" id="IPR003954">
    <property type="entry name" value="RRM_euk-type"/>
</dbReference>
<dbReference type="Proteomes" id="UP001439008">
    <property type="component" value="Unassembled WGS sequence"/>
</dbReference>
<dbReference type="Gene3D" id="3.30.70.330">
    <property type="match status" value="1"/>
</dbReference>
<feature type="domain" description="G-patch" evidence="2">
    <location>
        <begin position="135"/>
        <end position="163"/>
    </location>
</feature>
<proteinExistence type="predicted"/>
<dbReference type="PROSITE" id="PS50174">
    <property type="entry name" value="G_PATCH"/>
    <property type="match status" value="1"/>
</dbReference>
<feature type="compositionally biased region" description="Basic and acidic residues" evidence="1">
    <location>
        <begin position="35"/>
        <end position="44"/>
    </location>
</feature>
<gene>
    <name evidence="3" type="ORF">MHBO_002068</name>
</gene>
<dbReference type="InterPro" id="IPR040052">
    <property type="entry name" value="RBM17"/>
</dbReference>
<evidence type="ECO:0000313" key="4">
    <source>
        <dbReference type="Proteomes" id="UP001439008"/>
    </source>
</evidence>
<comment type="caution">
    <text evidence="3">The sequence shown here is derived from an EMBL/GenBank/DDBJ whole genome shotgun (WGS) entry which is preliminary data.</text>
</comment>
<dbReference type="SUPFAM" id="SSF54928">
    <property type="entry name" value="RNA-binding domain, RBD"/>
    <property type="match status" value="1"/>
</dbReference>
<evidence type="ECO:0000256" key="1">
    <source>
        <dbReference type="SAM" id="MobiDB-lite"/>
    </source>
</evidence>
<dbReference type="InterPro" id="IPR035979">
    <property type="entry name" value="RBD_domain_sf"/>
</dbReference>
<reference evidence="3 4" key="1">
    <citation type="journal article" date="2024" name="BMC Biol.">
        <title>Comparative genomics of Ascetosporea gives new insight into the evolutionary basis for animal parasitism in Rhizaria.</title>
        <authorList>
            <person name="Hiltunen Thoren M."/>
            <person name="Onut-Brannstrom I."/>
            <person name="Alfjorden A."/>
            <person name="Peckova H."/>
            <person name="Swords F."/>
            <person name="Hooper C."/>
            <person name="Holzer A.S."/>
            <person name="Bass D."/>
            <person name="Burki F."/>
        </authorList>
    </citation>
    <scope>NUCLEOTIDE SEQUENCE [LARGE SCALE GENOMIC DNA]</scope>
    <source>
        <strain evidence="3">20-A016</strain>
    </source>
</reference>
<evidence type="ECO:0000313" key="3">
    <source>
        <dbReference type="EMBL" id="MES1920392.1"/>
    </source>
</evidence>
<evidence type="ECO:0000259" key="2">
    <source>
        <dbReference type="PROSITE" id="PS50174"/>
    </source>
</evidence>
<protein>
    <recommendedName>
        <fullName evidence="2">G-patch domain-containing protein</fullName>
    </recommendedName>
</protein>
<organism evidence="3 4">
    <name type="scientific">Bonamia ostreae</name>
    <dbReference type="NCBI Taxonomy" id="126728"/>
    <lineage>
        <taxon>Eukaryota</taxon>
        <taxon>Sar</taxon>
        <taxon>Rhizaria</taxon>
        <taxon>Endomyxa</taxon>
        <taxon>Ascetosporea</taxon>
        <taxon>Haplosporida</taxon>
        <taxon>Bonamia</taxon>
    </lineage>
</organism>
<dbReference type="InterPro" id="IPR012677">
    <property type="entry name" value="Nucleotide-bd_a/b_plait_sf"/>
</dbReference>
<dbReference type="PANTHER" id="PTHR13288">
    <property type="entry name" value="SPLICING FACTOR 45 SPF45"/>
    <property type="match status" value="1"/>
</dbReference>
<dbReference type="PANTHER" id="PTHR13288:SF8">
    <property type="entry name" value="SPLICING FACTOR 45"/>
    <property type="match status" value="1"/>
</dbReference>
<dbReference type="Pfam" id="PF01585">
    <property type="entry name" value="G-patch"/>
    <property type="match status" value="1"/>
</dbReference>
<dbReference type="SMART" id="SM00443">
    <property type="entry name" value="G_patch"/>
    <property type="match status" value="1"/>
</dbReference>